<comment type="similarity">
    <text evidence="2 15">Belongs to the DNA polymerase delta/II small subunit family.</text>
</comment>
<dbReference type="EC" id="3.1.11.1" evidence="15"/>
<dbReference type="Pfam" id="PF04042">
    <property type="entry name" value="DNA_pol_E_B"/>
    <property type="match status" value="1"/>
</dbReference>
<dbReference type="PANTHER" id="PTHR10416:SF0">
    <property type="entry name" value="DNA POLYMERASE DELTA SUBUNIT 2"/>
    <property type="match status" value="1"/>
</dbReference>
<name>A0RYN3_CENSY</name>
<feature type="domain" description="DNA polymerase alpha/delta/epsilon subunit B" evidence="16">
    <location>
        <begin position="222"/>
        <end position="420"/>
    </location>
</feature>
<evidence type="ECO:0000256" key="12">
    <source>
        <dbReference type="ARBA" id="ARBA00023268"/>
    </source>
</evidence>
<comment type="catalytic activity">
    <reaction evidence="14 15">
        <text>DNA(n) + a 2'-deoxyribonucleoside 5'-triphosphate = DNA(n+1) + diphosphate</text>
        <dbReference type="Rhea" id="RHEA:22508"/>
        <dbReference type="Rhea" id="RHEA-COMP:17339"/>
        <dbReference type="Rhea" id="RHEA-COMP:17340"/>
        <dbReference type="ChEBI" id="CHEBI:33019"/>
        <dbReference type="ChEBI" id="CHEBI:61560"/>
        <dbReference type="ChEBI" id="CHEBI:173112"/>
        <dbReference type="EC" id="2.7.7.7"/>
    </reaction>
</comment>
<dbReference type="InterPro" id="IPR007185">
    <property type="entry name" value="DNA_pol_a/d/e_bsu"/>
</dbReference>
<gene>
    <name evidence="15" type="primary">polB</name>
    <name evidence="17" type="ordered locus">CENSYa_1840</name>
</gene>
<dbReference type="CDD" id="cd07386">
    <property type="entry name" value="MPP_DNA_pol_II_small_archeal_C"/>
    <property type="match status" value="1"/>
</dbReference>
<accession>A0RYN3</accession>
<evidence type="ECO:0000313" key="18">
    <source>
        <dbReference type="Proteomes" id="UP000000758"/>
    </source>
</evidence>
<evidence type="ECO:0000256" key="14">
    <source>
        <dbReference type="ARBA" id="ARBA00049244"/>
    </source>
</evidence>
<dbReference type="GO" id="GO:0008310">
    <property type="term" value="F:single-stranded DNA 3'-5' DNA exonuclease activity"/>
    <property type="evidence" value="ECO:0007669"/>
    <property type="project" value="UniProtKB-EC"/>
</dbReference>
<dbReference type="Gene3D" id="3.60.21.50">
    <property type="match status" value="1"/>
</dbReference>
<keyword evidence="4 15" id="KW-0808">Transferase</keyword>
<evidence type="ECO:0000256" key="11">
    <source>
        <dbReference type="ARBA" id="ARBA00023125"/>
    </source>
</evidence>
<evidence type="ECO:0000256" key="5">
    <source>
        <dbReference type="ARBA" id="ARBA00022695"/>
    </source>
</evidence>
<keyword evidence="18" id="KW-1185">Reference proteome</keyword>
<dbReference type="GO" id="GO:0006308">
    <property type="term" value="P:DNA catabolic process"/>
    <property type="evidence" value="ECO:0007669"/>
    <property type="project" value="UniProtKB-UniRule"/>
</dbReference>
<dbReference type="EnsemblBacteria" id="ABK78450">
    <property type="protein sequence ID" value="ABK78450"/>
    <property type="gene ID" value="CENSYa_1840"/>
</dbReference>
<evidence type="ECO:0000256" key="9">
    <source>
        <dbReference type="ARBA" id="ARBA00022839"/>
    </source>
</evidence>
<dbReference type="GO" id="GO:0006271">
    <property type="term" value="P:DNA strand elongation involved in DNA replication"/>
    <property type="evidence" value="ECO:0007669"/>
    <property type="project" value="TreeGrafter"/>
</dbReference>
<keyword evidence="7 15" id="KW-0540">Nuclease</keyword>
<evidence type="ECO:0000313" key="17">
    <source>
        <dbReference type="EMBL" id="ABK78450.1"/>
    </source>
</evidence>
<sequence>MLDREVALALDYALKKGFQVHPDALDVLEGVDASELQRLIRDLVKTKAGKNAFMISRDDLEEILGIKPEGELTAEHSVLFDPTPLITSAEGVEGYNALFASRFAKLKKIVLARPEASRLRSSASAASVKDDEEAYVCGLVTGRSSERNVTKVALDDPAGTLEAVVHDGDLRKAADMLLNDQFVMAKVVAGRGGGLVARELIMPDVPGSGSEPNRSESEVYAVFLSDLHIGSKYFLEGAFAEFVSWLSGIDPVARRVRYMIIGGDLVDGVGIFPNQDKELAYQTIGEQLQKADEMLAGVPDHVQIFITPGNHDPGRRALPQPAIPKKYHAGLWERGNVEMLGNPAMISLNGVKVGIFHGQSIDDIVKTTPGLSYDRPVDVMRHLLKVRHYSPIFGSQTPIAPETEDMMVIDEVPDIFHMGHVHVTELGSYRGVLLVNAGTWQGQTPFQSSIGQTPTPARAVLVNLKTFKVYYKDFGE</sequence>
<dbReference type="HAMAP" id="MF_00325">
    <property type="entry name" value="DNApol_II_A_arch"/>
    <property type="match status" value="1"/>
</dbReference>
<dbReference type="STRING" id="414004.CENSYa_1840"/>
<keyword evidence="11 15" id="KW-0238">DNA-binding</keyword>
<evidence type="ECO:0000256" key="3">
    <source>
        <dbReference type="ARBA" id="ARBA00011315"/>
    </source>
</evidence>
<dbReference type="Proteomes" id="UP000000758">
    <property type="component" value="Chromosome"/>
</dbReference>
<keyword evidence="5 15" id="KW-0548">Nucleotidyltransferase</keyword>
<dbReference type="KEGG" id="csy:CENSYa_1840"/>
<dbReference type="HOGENOM" id="CLU_027850_1_0_2"/>
<dbReference type="PATRIC" id="fig|414004.10.peg.1679"/>
<dbReference type="InterPro" id="IPR029052">
    <property type="entry name" value="Metallo-depent_PP-like"/>
</dbReference>
<keyword evidence="6 15" id="KW-0235">DNA replication</keyword>
<evidence type="ECO:0000256" key="10">
    <source>
        <dbReference type="ARBA" id="ARBA00022932"/>
    </source>
</evidence>
<keyword evidence="12 15" id="KW-0511">Multifunctional enzyme</keyword>
<dbReference type="NCBIfam" id="NF003118">
    <property type="entry name" value="PRK04036.1-3"/>
    <property type="match status" value="1"/>
</dbReference>
<comment type="catalytic activity">
    <reaction evidence="1 15">
        <text>Exonucleolytic cleavage in the 3'- to 5'-direction to yield nucleoside 5'-phosphates.</text>
        <dbReference type="EC" id="3.1.11.1"/>
    </reaction>
</comment>
<dbReference type="GO" id="GO:0003887">
    <property type="term" value="F:DNA-directed DNA polymerase activity"/>
    <property type="evidence" value="ECO:0007669"/>
    <property type="project" value="UniProtKB-UniRule"/>
</dbReference>
<dbReference type="AlphaFoldDB" id="A0RYN3"/>
<evidence type="ECO:0000256" key="1">
    <source>
        <dbReference type="ARBA" id="ARBA00000563"/>
    </source>
</evidence>
<evidence type="ECO:0000256" key="4">
    <source>
        <dbReference type="ARBA" id="ARBA00022679"/>
    </source>
</evidence>
<comment type="subunit">
    <text evidence="3 15">Heterodimer of a large subunit and a small subunit.</text>
</comment>
<evidence type="ECO:0000259" key="16">
    <source>
        <dbReference type="Pfam" id="PF04042"/>
    </source>
</evidence>
<dbReference type="PIRSF" id="PIRSF000803">
    <property type="entry name" value="Arc_Pol2_small"/>
    <property type="match status" value="1"/>
</dbReference>
<evidence type="ECO:0000256" key="8">
    <source>
        <dbReference type="ARBA" id="ARBA00022801"/>
    </source>
</evidence>
<dbReference type="EMBL" id="DP000238">
    <property type="protein sequence ID" value="ABK78450.1"/>
    <property type="molecule type" value="Genomic_DNA"/>
</dbReference>
<dbReference type="InterPro" id="IPR024826">
    <property type="entry name" value="DNA_pol_delta/II_ssu"/>
</dbReference>
<evidence type="ECO:0000256" key="6">
    <source>
        <dbReference type="ARBA" id="ARBA00022705"/>
    </source>
</evidence>
<evidence type="ECO:0000256" key="15">
    <source>
        <dbReference type="HAMAP-Rule" id="MF_00325"/>
    </source>
</evidence>
<comment type="function">
    <text evidence="13 15">Possesses two activities: a DNA synthesis (polymerase) and an exonucleolytic activity that degrades single-stranded DNA in the 3' to 5' direction. Has a template-primer preference which is characteristic of a replicative DNA polymerase.</text>
</comment>
<dbReference type="GO" id="GO:0042575">
    <property type="term" value="C:DNA polymerase complex"/>
    <property type="evidence" value="ECO:0007669"/>
    <property type="project" value="TreeGrafter"/>
</dbReference>
<dbReference type="GO" id="GO:0003677">
    <property type="term" value="F:DNA binding"/>
    <property type="evidence" value="ECO:0007669"/>
    <property type="project" value="UniProtKB-UniRule"/>
</dbReference>
<keyword evidence="8 15" id="KW-0378">Hydrolase</keyword>
<evidence type="ECO:0000256" key="13">
    <source>
        <dbReference type="ARBA" id="ARBA00024817"/>
    </source>
</evidence>
<evidence type="ECO:0000256" key="2">
    <source>
        <dbReference type="ARBA" id="ARBA00006035"/>
    </source>
</evidence>
<keyword evidence="10 15" id="KW-0239">DNA-directed DNA polymerase</keyword>
<reference evidence="17 18" key="1">
    <citation type="journal article" date="2006" name="Proc. Natl. Acad. Sci. U.S.A.">
        <title>Genomic analysis of the uncultivated marine crenarchaeote Cenarchaeum symbiosum.</title>
        <authorList>
            <person name="Hallam S.J."/>
            <person name="Konstantinidis K.T."/>
            <person name="Putnam N."/>
            <person name="Schleper C."/>
            <person name="Watanabe Y."/>
            <person name="Sugahara J."/>
            <person name="Preston C."/>
            <person name="de la Torre J."/>
            <person name="Richardson P.M."/>
            <person name="DeLong E.F."/>
        </authorList>
    </citation>
    <scope>NUCLEOTIDE SEQUENCE [LARGE SCALE GENOMIC DNA]</scope>
    <source>
        <strain evidence="18">A</strain>
    </source>
</reference>
<keyword evidence="9 15" id="KW-0269">Exonuclease</keyword>
<evidence type="ECO:0000256" key="7">
    <source>
        <dbReference type="ARBA" id="ARBA00022722"/>
    </source>
</evidence>
<organism evidence="17 18">
    <name type="scientific">Cenarchaeum symbiosum (strain A)</name>
    <dbReference type="NCBI Taxonomy" id="414004"/>
    <lineage>
        <taxon>Archaea</taxon>
        <taxon>Nitrososphaerota</taxon>
        <taxon>Candidatus Cenarchaeales</taxon>
        <taxon>Candidatus Cenarchaeaceae</taxon>
        <taxon>Candidatus Cenarchaeum</taxon>
    </lineage>
</organism>
<proteinExistence type="inferred from homology"/>
<dbReference type="SUPFAM" id="SSF56300">
    <property type="entry name" value="Metallo-dependent phosphatases"/>
    <property type="match status" value="1"/>
</dbReference>
<dbReference type="PANTHER" id="PTHR10416">
    <property type="entry name" value="DNA POLYMERASE DELTA SUBUNIT 2"/>
    <property type="match status" value="1"/>
</dbReference>
<protein>
    <recommendedName>
        <fullName evidence="15">DNA polymerase II small subunit</fullName>
        <shortName evidence="15">Pol II</shortName>
        <ecNumber evidence="15">2.7.7.7</ecNumber>
    </recommendedName>
    <alternativeName>
        <fullName evidence="15">Exodeoxyribonuclease small subunit</fullName>
        <ecNumber evidence="15">3.1.11.1</ecNumber>
    </alternativeName>
</protein>
<dbReference type="EC" id="2.7.7.7" evidence="15"/>
<dbReference type="InterPro" id="IPR011149">
    <property type="entry name" value="Pol2_small_arc"/>
</dbReference>